<dbReference type="Gene3D" id="2.60.120.650">
    <property type="entry name" value="Cupin"/>
    <property type="match status" value="1"/>
</dbReference>
<evidence type="ECO:0000256" key="2">
    <source>
        <dbReference type="ARBA" id="ARBA00006801"/>
    </source>
</evidence>
<evidence type="ECO:0000313" key="6">
    <source>
        <dbReference type="Proteomes" id="UP000326396"/>
    </source>
</evidence>
<evidence type="ECO:0008006" key="7">
    <source>
        <dbReference type="Google" id="ProtNLM"/>
    </source>
</evidence>
<dbReference type="AlphaFoldDB" id="A0A5N6LZR6"/>
<dbReference type="GO" id="GO:0032454">
    <property type="term" value="F:histone H3K9 demethylase activity"/>
    <property type="evidence" value="ECO:0007669"/>
    <property type="project" value="InterPro"/>
</dbReference>
<dbReference type="GO" id="GO:0003712">
    <property type="term" value="F:transcription coregulator activity"/>
    <property type="evidence" value="ECO:0007669"/>
    <property type="project" value="TreeGrafter"/>
</dbReference>
<dbReference type="GO" id="GO:0006357">
    <property type="term" value="P:regulation of transcription by RNA polymerase II"/>
    <property type="evidence" value="ECO:0007669"/>
    <property type="project" value="TreeGrafter"/>
</dbReference>
<dbReference type="GO" id="GO:0000785">
    <property type="term" value="C:chromatin"/>
    <property type="evidence" value="ECO:0007669"/>
    <property type="project" value="TreeGrafter"/>
</dbReference>
<dbReference type="PANTHER" id="PTHR12549">
    <property type="entry name" value="JMJC DOMAIN-CONTAINING HISTONE DEMETHYLATION PROTEIN"/>
    <property type="match status" value="1"/>
</dbReference>
<sequence length="123" mass="14195">MLKLKDFPPNDKFEDILPHLCDEFIRALPYREYTDPNVGFFNLVVKLPPNYLMSDLGPVTYIAYGMAQELGRGDFVTNLHCDMSEVIFAISINFNECKCSGVKPWTLNNSWEMLLFLLDVHTK</sequence>
<evidence type="ECO:0000256" key="3">
    <source>
        <dbReference type="ARBA" id="ARBA00022723"/>
    </source>
</evidence>
<evidence type="ECO:0000256" key="4">
    <source>
        <dbReference type="ARBA" id="ARBA00023242"/>
    </source>
</evidence>
<evidence type="ECO:0000256" key="1">
    <source>
        <dbReference type="ARBA" id="ARBA00004123"/>
    </source>
</evidence>
<comment type="subcellular location">
    <subcellularLocation>
        <location evidence="1">Nucleus</location>
    </subcellularLocation>
</comment>
<proteinExistence type="inferred from homology"/>
<organism evidence="5 6">
    <name type="scientific">Mikania micrantha</name>
    <name type="common">bitter vine</name>
    <dbReference type="NCBI Taxonomy" id="192012"/>
    <lineage>
        <taxon>Eukaryota</taxon>
        <taxon>Viridiplantae</taxon>
        <taxon>Streptophyta</taxon>
        <taxon>Embryophyta</taxon>
        <taxon>Tracheophyta</taxon>
        <taxon>Spermatophyta</taxon>
        <taxon>Magnoliopsida</taxon>
        <taxon>eudicotyledons</taxon>
        <taxon>Gunneridae</taxon>
        <taxon>Pentapetalae</taxon>
        <taxon>asterids</taxon>
        <taxon>campanulids</taxon>
        <taxon>Asterales</taxon>
        <taxon>Asteraceae</taxon>
        <taxon>Asteroideae</taxon>
        <taxon>Heliantheae alliance</taxon>
        <taxon>Eupatorieae</taxon>
        <taxon>Mikania</taxon>
    </lineage>
</organism>
<dbReference type="OrthoDB" id="1682560at2759"/>
<dbReference type="InterPro" id="IPR045109">
    <property type="entry name" value="LSDs-like"/>
</dbReference>
<dbReference type="EMBL" id="SZYD01000017">
    <property type="protein sequence ID" value="KAD3067124.1"/>
    <property type="molecule type" value="Genomic_DNA"/>
</dbReference>
<dbReference type="PANTHER" id="PTHR12549:SF37">
    <property type="entry name" value="LYSINE-SPECIFIC DEMETHYLASE JMJ26"/>
    <property type="match status" value="1"/>
</dbReference>
<dbReference type="Proteomes" id="UP000326396">
    <property type="component" value="Linkage Group LG7"/>
</dbReference>
<keyword evidence="3" id="KW-0479">Metal-binding</keyword>
<accession>A0A5N6LZR6</accession>
<dbReference type="GO" id="GO:0000118">
    <property type="term" value="C:histone deacetylase complex"/>
    <property type="evidence" value="ECO:0007669"/>
    <property type="project" value="TreeGrafter"/>
</dbReference>
<reference evidence="5 6" key="1">
    <citation type="submission" date="2019-05" db="EMBL/GenBank/DDBJ databases">
        <title>Mikania micrantha, genome provides insights into the molecular mechanism of rapid growth.</title>
        <authorList>
            <person name="Liu B."/>
        </authorList>
    </citation>
    <scope>NUCLEOTIDE SEQUENCE [LARGE SCALE GENOMIC DNA]</scope>
    <source>
        <strain evidence="5">NLD-2019</strain>
        <tissue evidence="5">Leaf</tissue>
    </source>
</reference>
<keyword evidence="4" id="KW-0539">Nucleus</keyword>
<gene>
    <name evidence="5" type="ORF">E3N88_35004</name>
</gene>
<comment type="caution">
    <text evidence="5">The sequence shown here is derived from an EMBL/GenBank/DDBJ whole genome shotgun (WGS) entry which is preliminary data.</text>
</comment>
<dbReference type="GO" id="GO:0046872">
    <property type="term" value="F:metal ion binding"/>
    <property type="evidence" value="ECO:0007669"/>
    <property type="project" value="UniProtKB-KW"/>
</dbReference>
<name>A0A5N6LZR6_9ASTR</name>
<protein>
    <recommendedName>
        <fullName evidence="7">JmjC domain-containing protein</fullName>
    </recommendedName>
</protein>
<evidence type="ECO:0000313" key="5">
    <source>
        <dbReference type="EMBL" id="KAD3067124.1"/>
    </source>
</evidence>
<dbReference type="GO" id="GO:0031490">
    <property type="term" value="F:chromatin DNA binding"/>
    <property type="evidence" value="ECO:0007669"/>
    <property type="project" value="TreeGrafter"/>
</dbReference>
<comment type="similarity">
    <text evidence="2">Belongs to the JARID1 histone demethylase family.</text>
</comment>
<keyword evidence="6" id="KW-1185">Reference proteome</keyword>